<evidence type="ECO:0000313" key="3">
    <source>
        <dbReference type="Proteomes" id="UP000185984"/>
    </source>
</evidence>
<dbReference type="STRING" id="247279.NIES1031_17920"/>
<feature type="transmembrane region" description="Helical" evidence="1">
    <location>
        <begin position="21"/>
        <end position="48"/>
    </location>
</feature>
<dbReference type="RefSeq" id="WP_073550866.1">
    <property type="nucleotide sequence ID" value="NZ_CAWMVK010000008.1"/>
</dbReference>
<dbReference type="OrthoDB" id="473580at2"/>
<reference evidence="2 3" key="1">
    <citation type="submission" date="2016-11" db="EMBL/GenBank/DDBJ databases">
        <title>Draft Genome Sequences of Nine Cyanobacterial Strains from Diverse Habitats.</title>
        <authorList>
            <person name="Zhu T."/>
            <person name="Hou S."/>
            <person name="Lu X."/>
            <person name="Hess W.R."/>
        </authorList>
    </citation>
    <scope>NUCLEOTIDE SEQUENCE [LARGE SCALE GENOMIC DNA]</scope>
    <source>
        <strain evidence="2 3">5.2 s.c.1</strain>
    </source>
</reference>
<proteinExistence type="predicted"/>
<organism evidence="2 3">
    <name type="scientific">Chroogloeocystis siderophila 5.2 s.c.1</name>
    <dbReference type="NCBI Taxonomy" id="247279"/>
    <lineage>
        <taxon>Bacteria</taxon>
        <taxon>Bacillati</taxon>
        <taxon>Cyanobacteriota</taxon>
        <taxon>Cyanophyceae</taxon>
        <taxon>Oscillatoriophycideae</taxon>
        <taxon>Chroococcales</taxon>
        <taxon>Chroococcaceae</taxon>
        <taxon>Chroogloeocystis</taxon>
    </lineage>
</organism>
<keyword evidence="1" id="KW-1133">Transmembrane helix</keyword>
<dbReference type="EMBL" id="MRCC01000016">
    <property type="protein sequence ID" value="OKH23333.1"/>
    <property type="molecule type" value="Genomic_DNA"/>
</dbReference>
<comment type="caution">
    <text evidence="2">The sequence shown here is derived from an EMBL/GenBank/DDBJ whole genome shotgun (WGS) entry which is preliminary data.</text>
</comment>
<evidence type="ECO:0000313" key="2">
    <source>
        <dbReference type="EMBL" id="OKH23333.1"/>
    </source>
</evidence>
<name>A0A1U7HIB8_9CHRO</name>
<dbReference type="Proteomes" id="UP000185984">
    <property type="component" value="Unassembled WGS sequence"/>
</dbReference>
<keyword evidence="3" id="KW-1185">Reference proteome</keyword>
<keyword evidence="1" id="KW-0812">Transmembrane</keyword>
<keyword evidence="1" id="KW-0472">Membrane</keyword>
<evidence type="ECO:0000256" key="1">
    <source>
        <dbReference type="SAM" id="Phobius"/>
    </source>
</evidence>
<sequence>MPQRPYYKVPISSRNNKRNWVGTLARITILLSAGGLVASSAWLIYGLFFNPKAIASLNQLLPPWAQLPSSQEPTQTLTQITAELSRQGKIAGEPLPLEVNANSQPKSVILPVRSQNQIVELRVYRITDVKNLLNQPSREVHYQFITQVDVTGLEESFVVAPLVDPETADTSSNRPLPVTELRRFDNTTPTQGMWFYLWGQRQRGHTITYGQIVHYNPDRSYLSLMLPWTSPTQPQWQQAIAGGSPELVIDQSVDLEPRLQVYQVKSANFIFDPLQLEPVSIAEPALDSRDYQNALLIARSGLWTPAEKWLQFIKQQRQKHQTWSSAAQAQLDFIRLHAEKAQKQANQTWASPSQQVLTLLIDGRWGEALKVFQASPTNTQEIATLLETDNGRIGNRVEVALRVNPNRTEVKAWGALLKGAQESRRSAIAWLKQQPQTTAADVAYIQRFLKRLEGDFSSNKVTPSHPSRFVGTPQKMTKVNPAQWLQIDQRPLQVTEEQTWYQIQLNAYHDGNTWQHAPFKLAPSKTAAQYWQQLGLNSDAEVQIVSWLPGGHQQIDLAVVKAVQLQGSTLKLLAVSDAFPLFDSAARQLALTKTTLQWLQPETITLSDLTQQPQPIEVAEILPKLWQELQRRKPNPQESVPNVEKMLQQLGELPVQLIDLTGDGTIEVIMTISPQEIAAVHNFEHSLVQTQNNNSRSHTIIFSATGKIIYNEFSGASGQTVIAIAALEDDQLPALLVATGKNYTFKSWSPQHQRFK</sequence>
<protein>
    <submittedName>
        <fullName evidence="2">Uncharacterized protein</fullName>
    </submittedName>
</protein>
<dbReference type="AlphaFoldDB" id="A0A1U7HIB8"/>
<accession>A0A1U7HIB8</accession>
<gene>
    <name evidence="2" type="ORF">NIES1031_17920</name>
</gene>